<name>A0A6P1D9T9_9NOCA</name>
<proteinExistence type="predicted"/>
<protein>
    <submittedName>
        <fullName evidence="1">Uncharacterized protein</fullName>
    </submittedName>
</protein>
<organism evidence="1 2">
    <name type="scientific">Nocardia cyriacigeorgica</name>
    <dbReference type="NCBI Taxonomy" id="135487"/>
    <lineage>
        <taxon>Bacteria</taxon>
        <taxon>Bacillati</taxon>
        <taxon>Actinomycetota</taxon>
        <taxon>Actinomycetes</taxon>
        <taxon>Mycobacteriales</taxon>
        <taxon>Nocardiaceae</taxon>
        <taxon>Nocardia</taxon>
    </lineage>
</organism>
<evidence type="ECO:0000313" key="2">
    <source>
        <dbReference type="Proteomes" id="UP000468928"/>
    </source>
</evidence>
<dbReference type="AlphaFoldDB" id="A0A6P1D9T9"/>
<evidence type="ECO:0000313" key="1">
    <source>
        <dbReference type="EMBL" id="NEW47257.1"/>
    </source>
</evidence>
<dbReference type="RefSeq" id="WP_163825179.1">
    <property type="nucleotide sequence ID" value="NZ_JAAGUY010000014.1"/>
</dbReference>
<accession>A0A6P1D9T9</accession>
<reference evidence="1 2" key="1">
    <citation type="submission" date="2020-01" db="EMBL/GenBank/DDBJ databases">
        <title>Genetics and antimicrobial susceptibilities of Nocardia species isolated from the soil; a comparison with species isolated from humans.</title>
        <authorList>
            <person name="Carrasco G."/>
            <person name="Monzon S."/>
            <person name="Sansegundo M."/>
            <person name="Garcia E."/>
            <person name="Garrido N."/>
            <person name="Medina M.J."/>
            <person name="Villalon P."/>
            <person name="Ramirez-Arocha A.C."/>
            <person name="Jimenez P."/>
            <person name="Cuesta I."/>
            <person name="Valdezate S."/>
        </authorList>
    </citation>
    <scope>NUCLEOTIDE SEQUENCE [LARGE SCALE GENOMIC DNA]</scope>
    <source>
        <strain evidence="1 2">CNM20110639</strain>
    </source>
</reference>
<comment type="caution">
    <text evidence="1">The sequence shown here is derived from an EMBL/GenBank/DDBJ whole genome shotgun (WGS) entry which is preliminary data.</text>
</comment>
<dbReference type="Proteomes" id="UP000468928">
    <property type="component" value="Unassembled WGS sequence"/>
</dbReference>
<dbReference type="EMBL" id="JAAGUZ010000077">
    <property type="protein sequence ID" value="NEW47257.1"/>
    <property type="molecule type" value="Genomic_DNA"/>
</dbReference>
<sequence>MTELDKQTAARLRFLIARAQRAGYQLIAEPTGDGWVLVDIHDGQRLFESGSLAGVEQYLNE</sequence>
<gene>
    <name evidence="1" type="ORF">GV789_22830</name>
</gene>